<gene>
    <name evidence="2" type="ORF">EW093_02125</name>
</gene>
<dbReference type="EMBL" id="CP035807">
    <property type="protein sequence ID" value="QEN03545.1"/>
    <property type="molecule type" value="Genomic_DNA"/>
</dbReference>
<reference evidence="2 3" key="1">
    <citation type="submission" date="2019-02" db="EMBL/GenBank/DDBJ databases">
        <authorList>
            <person name="Fomenkov A."/>
            <person name="Dubinina G."/>
            <person name="Grabovich M."/>
            <person name="Vincze T."/>
            <person name="Roberts R.J."/>
        </authorList>
    </citation>
    <scope>NUCLEOTIDE SEQUENCE [LARGE SCALE GENOMIC DNA]</scope>
    <source>
        <strain evidence="2 3">P</strain>
    </source>
</reference>
<dbReference type="KEGG" id="sper:EW093_02125"/>
<evidence type="ECO:0000313" key="3">
    <source>
        <dbReference type="Proteomes" id="UP000323824"/>
    </source>
</evidence>
<dbReference type="Proteomes" id="UP000323824">
    <property type="component" value="Chromosome"/>
</dbReference>
<evidence type="ECO:0000313" key="2">
    <source>
        <dbReference type="EMBL" id="QEN03545.1"/>
    </source>
</evidence>
<accession>A0A5C1Q6E1</accession>
<dbReference type="AlphaFoldDB" id="A0A5C1Q6E1"/>
<reference evidence="2 3" key="2">
    <citation type="submission" date="2019-09" db="EMBL/GenBank/DDBJ databases">
        <title>Complete Genome Sequence and Methylome Analysis of free living Spirochaetas.</title>
        <authorList>
            <person name="Leshcheva N."/>
            <person name="Mikheeva N."/>
        </authorList>
    </citation>
    <scope>NUCLEOTIDE SEQUENCE [LARGE SCALE GENOMIC DNA]</scope>
    <source>
        <strain evidence="2 3">P</strain>
    </source>
</reference>
<evidence type="ECO:0000256" key="1">
    <source>
        <dbReference type="SAM" id="SignalP"/>
    </source>
</evidence>
<keyword evidence="3" id="KW-1185">Reference proteome</keyword>
<dbReference type="OrthoDB" id="9822541at2"/>
<feature type="signal peptide" evidence="1">
    <location>
        <begin position="1"/>
        <end position="20"/>
    </location>
</feature>
<name>A0A5C1Q6E1_9SPIO</name>
<feature type="chain" id="PRO_5022897195" evidence="1">
    <location>
        <begin position="21"/>
        <end position="495"/>
    </location>
</feature>
<dbReference type="RefSeq" id="WP_149566803.1">
    <property type="nucleotide sequence ID" value="NZ_CP035807.1"/>
</dbReference>
<keyword evidence="1" id="KW-0732">Signal</keyword>
<protein>
    <submittedName>
        <fullName evidence="2">Uncharacterized protein</fullName>
    </submittedName>
</protein>
<sequence>MKKMLMFILVLVGMGSLIQAQEAVSKVDEGTLYTPVVSGDITTVLKMQESYKSPFDTPAWDANQRAGASNRDSQYMRVKGNINVSSGIPGVSQWFGVLSLSMDPNSPDNVDGSDNHNVEEIDVDLTNAFIMWRPLEVGGGRPLGISIGNQTIKATANTAYSYMWGGDLDNDYVLHSMSALVNKPMINIDLHINENSGIGYAFAKGCSDFIQNSAVLDNDYALTNVVYAEYGIAGVQLNASYQYAIGNRYLKDENETKAGNAYLTADYGYNSSTINGQVSYDLNLPSVSIMPYVGYQKLWGDEASISAYQDNAAFSTKSANLDIITAGGVIKTKALGKKVTIAGGYNLVSTQDFNGLDGIEDGHLDEQIEIFAGANGMSYDADLAAFAGICGAGSSTYSVVGLDYMYNLEASIELSKRASLSIFLHGTKAKAPDNYKVTDEQKAKIQTVFETAFGMDTATATYMTEQVATGYDTDILSGTEWTDNISFGIQLKYAL</sequence>
<organism evidence="2 3">
    <name type="scientific">Thiospirochaeta perfilievii</name>
    <dbReference type="NCBI Taxonomy" id="252967"/>
    <lineage>
        <taxon>Bacteria</taxon>
        <taxon>Pseudomonadati</taxon>
        <taxon>Spirochaetota</taxon>
        <taxon>Spirochaetia</taxon>
        <taxon>Spirochaetales</taxon>
        <taxon>Spirochaetaceae</taxon>
        <taxon>Thiospirochaeta</taxon>
    </lineage>
</organism>
<proteinExistence type="predicted"/>